<evidence type="ECO:0000256" key="1">
    <source>
        <dbReference type="ARBA" id="ARBA00008361"/>
    </source>
</evidence>
<evidence type="ECO:0000313" key="5">
    <source>
        <dbReference type="EMBL" id="TCS60930.1"/>
    </source>
</evidence>
<evidence type="ECO:0000259" key="4">
    <source>
        <dbReference type="Pfam" id="PF08241"/>
    </source>
</evidence>
<dbReference type="PANTHER" id="PTHR44942:SF4">
    <property type="entry name" value="METHYLTRANSFERASE TYPE 11 DOMAIN-CONTAINING PROTEIN"/>
    <property type="match status" value="1"/>
</dbReference>
<dbReference type="EMBL" id="SLZW01000009">
    <property type="protein sequence ID" value="TCS60930.1"/>
    <property type="molecule type" value="Genomic_DNA"/>
</dbReference>
<dbReference type="GO" id="GO:0032259">
    <property type="term" value="P:methylation"/>
    <property type="evidence" value="ECO:0007669"/>
    <property type="project" value="UniProtKB-KW"/>
</dbReference>
<accession>A0A4R3J8S0</accession>
<organism evidence="5 6">
    <name type="scientific">Varunaivibrio sulfuroxidans</name>
    <dbReference type="NCBI Taxonomy" id="1773489"/>
    <lineage>
        <taxon>Bacteria</taxon>
        <taxon>Pseudomonadati</taxon>
        <taxon>Pseudomonadota</taxon>
        <taxon>Alphaproteobacteria</taxon>
        <taxon>Rhodospirillales</taxon>
        <taxon>Magnetovibrionaceae</taxon>
        <taxon>Varunaivibrio</taxon>
    </lineage>
</organism>
<proteinExistence type="inferred from homology"/>
<evidence type="ECO:0000256" key="3">
    <source>
        <dbReference type="ARBA" id="ARBA00022679"/>
    </source>
</evidence>
<dbReference type="Pfam" id="PF08241">
    <property type="entry name" value="Methyltransf_11"/>
    <property type="match status" value="1"/>
</dbReference>
<dbReference type="InterPro" id="IPR013216">
    <property type="entry name" value="Methyltransf_11"/>
</dbReference>
<dbReference type="AlphaFoldDB" id="A0A4R3J8S0"/>
<comment type="similarity">
    <text evidence="1">Belongs to the methyltransferase superfamily.</text>
</comment>
<dbReference type="GO" id="GO:0008757">
    <property type="term" value="F:S-adenosylmethionine-dependent methyltransferase activity"/>
    <property type="evidence" value="ECO:0007669"/>
    <property type="project" value="InterPro"/>
</dbReference>
<comment type="caution">
    <text evidence="5">The sequence shown here is derived from an EMBL/GenBank/DDBJ whole genome shotgun (WGS) entry which is preliminary data.</text>
</comment>
<sequence length="226" mass="25321">MKKRQNAEILPELIELKDQKVADIGSGDGAIARLMTRHGAKVFGIECNPEQLRKAREATPAGTEEYFEGVAEKLPFSDASLDIVVLFNSLHHVDIDQQDKALGEAARVLKAGGIAYICEPVAEGTHFEMMQPVHDETVVRAHALEAIKAAPRQGFSEQQEITYVNIVTYADFEQFRERILRINPHKADDFTNMAADLKKSFERLGVKTDAGWTFDQPMRVNLLKKD</sequence>
<evidence type="ECO:0000313" key="6">
    <source>
        <dbReference type="Proteomes" id="UP000295304"/>
    </source>
</evidence>
<dbReference type="InterPro" id="IPR051052">
    <property type="entry name" value="Diverse_substrate_MTase"/>
</dbReference>
<dbReference type="PANTHER" id="PTHR44942">
    <property type="entry name" value="METHYLTRANSF_11 DOMAIN-CONTAINING PROTEIN"/>
    <property type="match status" value="1"/>
</dbReference>
<dbReference type="Gene3D" id="3.40.50.150">
    <property type="entry name" value="Vaccinia Virus protein VP39"/>
    <property type="match status" value="1"/>
</dbReference>
<evidence type="ECO:0000256" key="2">
    <source>
        <dbReference type="ARBA" id="ARBA00022603"/>
    </source>
</evidence>
<dbReference type="InterPro" id="IPR029063">
    <property type="entry name" value="SAM-dependent_MTases_sf"/>
</dbReference>
<keyword evidence="3" id="KW-0808">Transferase</keyword>
<keyword evidence="2" id="KW-0489">Methyltransferase</keyword>
<dbReference type="RefSeq" id="WP_132939751.1">
    <property type="nucleotide sequence ID" value="NZ_CP119676.1"/>
</dbReference>
<name>A0A4R3J8S0_9PROT</name>
<keyword evidence="6" id="KW-1185">Reference proteome</keyword>
<protein>
    <submittedName>
        <fullName evidence="5">Pimeloyl-CoA biosynthesis protein BioC</fullName>
    </submittedName>
</protein>
<dbReference type="Proteomes" id="UP000295304">
    <property type="component" value="Unassembled WGS sequence"/>
</dbReference>
<dbReference type="CDD" id="cd02440">
    <property type="entry name" value="AdoMet_MTases"/>
    <property type="match status" value="1"/>
</dbReference>
<dbReference type="SUPFAM" id="SSF53335">
    <property type="entry name" value="S-adenosyl-L-methionine-dependent methyltransferases"/>
    <property type="match status" value="1"/>
</dbReference>
<reference evidence="5 6" key="1">
    <citation type="submission" date="2019-03" db="EMBL/GenBank/DDBJ databases">
        <title>Genomic Encyclopedia of Type Strains, Phase IV (KMG-IV): sequencing the most valuable type-strain genomes for metagenomic binning, comparative biology and taxonomic classification.</title>
        <authorList>
            <person name="Goeker M."/>
        </authorList>
    </citation>
    <scope>NUCLEOTIDE SEQUENCE [LARGE SCALE GENOMIC DNA]</scope>
    <source>
        <strain evidence="5 6">DSM 101688</strain>
    </source>
</reference>
<feature type="domain" description="Methyltransferase type 11" evidence="4">
    <location>
        <begin position="23"/>
        <end position="117"/>
    </location>
</feature>
<dbReference type="OrthoDB" id="9808140at2"/>
<gene>
    <name evidence="5" type="ORF">EDD55_10990</name>
</gene>